<organism evidence="2 3">
    <name type="scientific">Pseudoduganella plicata</name>
    <dbReference type="NCBI Taxonomy" id="321984"/>
    <lineage>
        <taxon>Bacteria</taxon>
        <taxon>Pseudomonadati</taxon>
        <taxon>Pseudomonadota</taxon>
        <taxon>Betaproteobacteria</taxon>
        <taxon>Burkholderiales</taxon>
        <taxon>Oxalobacteraceae</taxon>
        <taxon>Telluria group</taxon>
        <taxon>Pseudoduganella</taxon>
    </lineage>
</organism>
<reference evidence="2" key="2">
    <citation type="submission" date="2022-12" db="EMBL/GenBank/DDBJ databases">
        <authorList>
            <person name="Sun Q."/>
            <person name="Kim S."/>
        </authorList>
    </citation>
    <scope>NUCLEOTIDE SEQUENCE</scope>
    <source>
        <strain evidence="2">KCTC 12344</strain>
    </source>
</reference>
<reference evidence="2" key="1">
    <citation type="journal article" date="2014" name="Int. J. Syst. Evol. Microbiol.">
        <title>Complete genome sequence of Corynebacterium casei LMG S-19264T (=DSM 44701T), isolated from a smear-ripened cheese.</title>
        <authorList>
            <consortium name="US DOE Joint Genome Institute (JGI-PGF)"/>
            <person name="Walter F."/>
            <person name="Albersmeier A."/>
            <person name="Kalinowski J."/>
            <person name="Ruckert C."/>
        </authorList>
    </citation>
    <scope>NUCLEOTIDE SEQUENCE</scope>
    <source>
        <strain evidence="2">KCTC 12344</strain>
    </source>
</reference>
<comment type="caution">
    <text evidence="2">The sequence shown here is derived from an EMBL/GenBank/DDBJ whole genome shotgun (WGS) entry which is preliminary data.</text>
</comment>
<sequence>MLAAAQWHAALRANLPSSVNQENAMPDPNSNANAPTNPGDEAPAGTPGTGEDVCPACSGSGKTGDGQPCPNCGGSGTIVEAIGGG</sequence>
<evidence type="ECO:0000313" key="2">
    <source>
        <dbReference type="EMBL" id="GGY95524.1"/>
    </source>
</evidence>
<accession>A0AA87YDT6</accession>
<feature type="compositionally biased region" description="Polar residues" evidence="1">
    <location>
        <begin position="16"/>
        <end position="36"/>
    </location>
</feature>
<protein>
    <submittedName>
        <fullName evidence="2">Uncharacterized protein</fullName>
    </submittedName>
</protein>
<dbReference type="Proteomes" id="UP000619512">
    <property type="component" value="Unassembled WGS sequence"/>
</dbReference>
<dbReference type="AlphaFoldDB" id="A0AA87YDT6"/>
<gene>
    <name evidence="2" type="ORF">GCM10007388_31110</name>
</gene>
<dbReference type="EMBL" id="BMWW01000005">
    <property type="protein sequence ID" value="GGY95524.1"/>
    <property type="molecule type" value="Genomic_DNA"/>
</dbReference>
<evidence type="ECO:0000313" key="3">
    <source>
        <dbReference type="Proteomes" id="UP000619512"/>
    </source>
</evidence>
<name>A0AA87YDT6_9BURK</name>
<evidence type="ECO:0000256" key="1">
    <source>
        <dbReference type="SAM" id="MobiDB-lite"/>
    </source>
</evidence>
<proteinExistence type="predicted"/>
<feature type="region of interest" description="Disordered" evidence="1">
    <location>
        <begin position="13"/>
        <end position="85"/>
    </location>
</feature>
<dbReference type="Gene3D" id="6.20.20.10">
    <property type="match status" value="1"/>
</dbReference>